<dbReference type="GO" id="GO:0005634">
    <property type="term" value="C:nucleus"/>
    <property type="evidence" value="ECO:0007669"/>
    <property type="project" value="TreeGrafter"/>
</dbReference>
<organism evidence="2 3">
    <name type="scientific">Jatropha curcas</name>
    <name type="common">Barbados nut</name>
    <dbReference type="NCBI Taxonomy" id="180498"/>
    <lineage>
        <taxon>Eukaryota</taxon>
        <taxon>Viridiplantae</taxon>
        <taxon>Streptophyta</taxon>
        <taxon>Embryophyta</taxon>
        <taxon>Tracheophyta</taxon>
        <taxon>Spermatophyta</taxon>
        <taxon>Magnoliopsida</taxon>
        <taxon>eudicotyledons</taxon>
        <taxon>Gunneridae</taxon>
        <taxon>Pentapetalae</taxon>
        <taxon>rosids</taxon>
        <taxon>fabids</taxon>
        <taxon>Malpighiales</taxon>
        <taxon>Euphorbiaceae</taxon>
        <taxon>Crotonoideae</taxon>
        <taxon>Jatropheae</taxon>
        <taxon>Jatropha</taxon>
    </lineage>
</organism>
<dbReference type="EMBL" id="KK915448">
    <property type="protein sequence ID" value="KDP22056.1"/>
    <property type="molecule type" value="Genomic_DNA"/>
</dbReference>
<keyword evidence="3" id="KW-1185">Reference proteome</keyword>
<dbReference type="InterPro" id="IPR048898">
    <property type="entry name" value="OB_NMD3"/>
</dbReference>
<dbReference type="Proteomes" id="UP000027138">
    <property type="component" value="Unassembled WGS sequence"/>
</dbReference>
<dbReference type="GO" id="GO:0005737">
    <property type="term" value="C:cytoplasm"/>
    <property type="evidence" value="ECO:0007669"/>
    <property type="project" value="TreeGrafter"/>
</dbReference>
<dbReference type="PANTHER" id="PTHR12746">
    <property type="entry name" value="NONSENSE-MEDIATED MRNA DECAY PROTEIN 3"/>
    <property type="match status" value="1"/>
</dbReference>
<reference evidence="2 3" key="1">
    <citation type="journal article" date="2014" name="PLoS ONE">
        <title>Global Analysis of Gene Expression Profiles in Physic Nut (Jatropha curcas L.) Seedlings Exposed to Salt Stress.</title>
        <authorList>
            <person name="Zhang L."/>
            <person name="Zhang C."/>
            <person name="Wu P."/>
            <person name="Chen Y."/>
            <person name="Li M."/>
            <person name="Jiang H."/>
            <person name="Wu G."/>
        </authorList>
    </citation>
    <scope>NUCLEOTIDE SEQUENCE [LARGE SCALE GENOMIC DNA]</scope>
    <source>
        <strain evidence="3">cv. GZQX0401</strain>
        <tissue evidence="2">Young leaves</tissue>
    </source>
</reference>
<accession>A0A067JDW3</accession>
<name>A0A067JDW3_JATCU</name>
<dbReference type="OrthoDB" id="1692541at2759"/>
<evidence type="ECO:0000259" key="1">
    <source>
        <dbReference type="Pfam" id="PF21192"/>
    </source>
</evidence>
<protein>
    <recommendedName>
        <fullName evidence="1">60S ribosomal export protein NMD3 OB-fold domain-containing protein</fullName>
    </recommendedName>
</protein>
<gene>
    <name evidence="2" type="ORF">JCGZ_02478</name>
</gene>
<feature type="domain" description="60S ribosomal export protein NMD3 OB-fold" evidence="1">
    <location>
        <begin position="36"/>
        <end position="125"/>
    </location>
</feature>
<dbReference type="Pfam" id="PF21192">
    <property type="entry name" value="OB_NMD3"/>
    <property type="match status" value="1"/>
</dbReference>
<dbReference type="STRING" id="180498.A0A067JDW3"/>
<dbReference type="PANTHER" id="PTHR12746:SF2">
    <property type="entry name" value="60S RIBOSOMAL EXPORT PROTEIN NMD3"/>
    <property type="match status" value="1"/>
</dbReference>
<dbReference type="InterPro" id="IPR039768">
    <property type="entry name" value="Nmd3"/>
</dbReference>
<evidence type="ECO:0000313" key="2">
    <source>
        <dbReference type="EMBL" id="KDP22056.1"/>
    </source>
</evidence>
<evidence type="ECO:0000313" key="3">
    <source>
        <dbReference type="Proteomes" id="UP000027138"/>
    </source>
</evidence>
<dbReference type="AlphaFoldDB" id="A0A067JDW3"/>
<sequence length="202" mass="23139">MDGVTLLDPFTSRHCFLNAEQYWRAPFQSLLTSRQLVEYIILDVEPLSYEFGAGSSNYKLVDAQVARKSDLGKNNNIFYVRTHLGHNLSAGDSALGYDIYGANSNGMELDQYRNLVRPDAILMKKSYGESSQRKLTDSYGCTSFLTNMDVSESKPSEYEEFLRDLEENPELRFNMSLEESLEELFADLDLSEEEDEEDSMRE</sequence>
<dbReference type="GO" id="GO:0000055">
    <property type="term" value="P:ribosomal large subunit export from nucleus"/>
    <property type="evidence" value="ECO:0007669"/>
    <property type="project" value="TreeGrafter"/>
</dbReference>
<proteinExistence type="predicted"/>
<dbReference type="GO" id="GO:0043023">
    <property type="term" value="F:ribosomal large subunit binding"/>
    <property type="evidence" value="ECO:0007669"/>
    <property type="project" value="InterPro"/>
</dbReference>